<feature type="domain" description="Tyrosinase copper-binding" evidence="5">
    <location>
        <begin position="116"/>
        <end position="133"/>
    </location>
</feature>
<dbReference type="AlphaFoldDB" id="A0A2J6PH00"/>
<dbReference type="InterPro" id="IPR041640">
    <property type="entry name" value="Tyrosinase_C"/>
</dbReference>
<dbReference type="SUPFAM" id="SSF48056">
    <property type="entry name" value="Di-copper centre-containing domain"/>
    <property type="match status" value="1"/>
</dbReference>
<gene>
    <name evidence="7" type="ORF">NA56DRAFT_585821</name>
</gene>
<dbReference type="STRING" id="1745343.A0A2J6PH00"/>
<dbReference type="GO" id="GO:0004497">
    <property type="term" value="F:monooxygenase activity"/>
    <property type="evidence" value="ECO:0007669"/>
    <property type="project" value="UniProtKB-KW"/>
</dbReference>
<dbReference type="InterPro" id="IPR050316">
    <property type="entry name" value="Tyrosinase/Hemocyanin"/>
</dbReference>
<name>A0A2J6PH00_9HELO</name>
<dbReference type="OrthoDB" id="6132182at2759"/>
<dbReference type="Gene3D" id="2.60.310.20">
    <property type="match status" value="1"/>
</dbReference>
<accession>A0A2J6PH00</accession>
<organism evidence="7 8">
    <name type="scientific">Hyaloscypha hepaticicola</name>
    <dbReference type="NCBI Taxonomy" id="2082293"/>
    <lineage>
        <taxon>Eukaryota</taxon>
        <taxon>Fungi</taxon>
        <taxon>Dikarya</taxon>
        <taxon>Ascomycota</taxon>
        <taxon>Pezizomycotina</taxon>
        <taxon>Leotiomycetes</taxon>
        <taxon>Helotiales</taxon>
        <taxon>Hyaloscyphaceae</taxon>
        <taxon>Hyaloscypha</taxon>
    </lineage>
</organism>
<evidence type="ECO:0000256" key="4">
    <source>
        <dbReference type="ARBA" id="ARBA00023033"/>
    </source>
</evidence>
<dbReference type="InterPro" id="IPR002227">
    <property type="entry name" value="Tyrosinase_Cu-bd"/>
</dbReference>
<dbReference type="Gene3D" id="1.10.1280.10">
    <property type="entry name" value="Di-copper center containing domain from catechol oxidase"/>
    <property type="match status" value="1"/>
</dbReference>
<dbReference type="PANTHER" id="PTHR11474:SF32">
    <property type="entry name" value="TYROSINASE"/>
    <property type="match status" value="1"/>
</dbReference>
<dbReference type="PROSITE" id="PS00497">
    <property type="entry name" value="TYROSINASE_1"/>
    <property type="match status" value="1"/>
</dbReference>
<evidence type="ECO:0000259" key="6">
    <source>
        <dbReference type="PROSITE" id="PS00498"/>
    </source>
</evidence>
<dbReference type="Pfam" id="PF00264">
    <property type="entry name" value="Tyrosinase"/>
    <property type="match status" value="1"/>
</dbReference>
<reference evidence="7 8" key="1">
    <citation type="submission" date="2016-05" db="EMBL/GenBank/DDBJ databases">
        <title>A degradative enzymes factory behind the ericoid mycorrhizal symbiosis.</title>
        <authorList>
            <consortium name="DOE Joint Genome Institute"/>
            <person name="Martino E."/>
            <person name="Morin E."/>
            <person name="Grelet G."/>
            <person name="Kuo A."/>
            <person name="Kohler A."/>
            <person name="Daghino S."/>
            <person name="Barry K."/>
            <person name="Choi C."/>
            <person name="Cichocki N."/>
            <person name="Clum A."/>
            <person name="Copeland A."/>
            <person name="Hainaut M."/>
            <person name="Haridas S."/>
            <person name="Labutti K."/>
            <person name="Lindquist E."/>
            <person name="Lipzen A."/>
            <person name="Khouja H.-R."/>
            <person name="Murat C."/>
            <person name="Ohm R."/>
            <person name="Olson A."/>
            <person name="Spatafora J."/>
            <person name="Veneault-Fourrey C."/>
            <person name="Henrissat B."/>
            <person name="Grigoriev I."/>
            <person name="Martin F."/>
            <person name="Perotto S."/>
        </authorList>
    </citation>
    <scope>NUCLEOTIDE SEQUENCE [LARGE SCALE GENOMIC DNA]</scope>
    <source>
        <strain evidence="7 8">UAMH 7357</strain>
    </source>
</reference>
<keyword evidence="4" id="KW-0503">Monooxygenase</keyword>
<evidence type="ECO:0000256" key="2">
    <source>
        <dbReference type="ARBA" id="ARBA00022723"/>
    </source>
</evidence>
<keyword evidence="8" id="KW-1185">Reference proteome</keyword>
<proteinExistence type="predicted"/>
<keyword evidence="2" id="KW-0479">Metal-binding</keyword>
<protein>
    <submittedName>
        <fullName evidence="7">Di-copper centre-containing protein</fullName>
    </submittedName>
</protein>
<dbReference type="PROSITE" id="PS00498">
    <property type="entry name" value="TYROSINASE_2"/>
    <property type="match status" value="1"/>
</dbReference>
<comment type="cofactor">
    <cofactor evidence="1">
        <name>Cu(2+)</name>
        <dbReference type="ChEBI" id="CHEBI:29036"/>
    </cofactor>
</comment>
<evidence type="ECO:0000313" key="7">
    <source>
        <dbReference type="EMBL" id="PMD13322.1"/>
    </source>
</evidence>
<dbReference type="Proteomes" id="UP000235672">
    <property type="component" value="Unassembled WGS sequence"/>
</dbReference>
<dbReference type="PANTHER" id="PTHR11474">
    <property type="entry name" value="TYROSINASE FAMILY MEMBER"/>
    <property type="match status" value="1"/>
</dbReference>
<dbReference type="GO" id="GO:0046872">
    <property type="term" value="F:metal ion binding"/>
    <property type="evidence" value="ECO:0007669"/>
    <property type="project" value="UniProtKB-KW"/>
</dbReference>
<dbReference type="InterPro" id="IPR008922">
    <property type="entry name" value="Di-copper_centre_dom_sf"/>
</dbReference>
<evidence type="ECO:0000256" key="1">
    <source>
        <dbReference type="ARBA" id="ARBA00001973"/>
    </source>
</evidence>
<evidence type="ECO:0000256" key="3">
    <source>
        <dbReference type="ARBA" id="ARBA00023002"/>
    </source>
</evidence>
<evidence type="ECO:0000313" key="8">
    <source>
        <dbReference type="Proteomes" id="UP000235672"/>
    </source>
</evidence>
<dbReference type="PRINTS" id="PR00092">
    <property type="entry name" value="TYROSINASE"/>
</dbReference>
<evidence type="ECO:0000259" key="5">
    <source>
        <dbReference type="PROSITE" id="PS00497"/>
    </source>
</evidence>
<feature type="domain" description="Tyrosinase copper-binding" evidence="6">
    <location>
        <begin position="320"/>
        <end position="331"/>
    </location>
</feature>
<dbReference type="EMBL" id="KZ613533">
    <property type="protein sequence ID" value="PMD13322.1"/>
    <property type="molecule type" value="Genomic_DNA"/>
</dbReference>
<keyword evidence="3" id="KW-0560">Oxidoreductase</keyword>
<dbReference type="Pfam" id="PF18132">
    <property type="entry name" value="Tyrosinase_C"/>
    <property type="match status" value="1"/>
</dbReference>
<sequence>MYLCELVHSTTFSSYNYGDSIDRNTITKRQQPSSPFVVTGVQTSRGPTPLRLEVRQLEQDPTLWTLYILGLDMLQYTNQTEMLSWYQITGIHGRPFTPFDNVQPVPGNGNNGYCTHVSILFPAWHRPYLAFYEQILYNLIQQIAQLYPAGAVRNQYVAAAANFRIPYWDWAAIPPAGQSVFPSSVGGSPSVVVDGPVGNQTIANPLWSYQFKPLVPSDLPDKPFNQYQQTMRYPTTGDSTARSQNNLVAQQLDNSAPSFRQRLYSLFTNYHSYQYFSNEAWFNSSNDPNGYDSIESVHDQIHGLTGGGGHMSYIDYSAFDPAFWLHHAMIDRCFAMWQVLNPGSYVTPEPATYNTFTNYAGQMQDVNSALTPFYTDSFGSFWTSAEVVNTTTFGYAYAETSGTTNAMSQVITAINKLYRPGEQPNSMFTALKLRDVSGTTTEWIANIQVKKFAINAPFFVHIFLGTFNPDPASWSFDPNLVGTHFIFVKGLSAITNSCGNCDPDQMVSGTIPLTHALLKYVNNGDLKSLDPGDVTPFLSQNLKYRITLTNDTEVSNADVPSLKISVVSANVQTPVDDTKLPVWSAMKEHMDVSTA</sequence>